<feature type="transmembrane region" description="Helical" evidence="2">
    <location>
        <begin position="28"/>
        <end position="48"/>
    </location>
</feature>
<dbReference type="RefSeq" id="WP_183262413.1">
    <property type="nucleotide sequence ID" value="NZ_BAAAVZ010000033.1"/>
</dbReference>
<proteinExistence type="predicted"/>
<name>A0ABR6L0B6_9HYPH</name>
<dbReference type="PROSITE" id="PS50887">
    <property type="entry name" value="GGDEF"/>
    <property type="match status" value="1"/>
</dbReference>
<dbReference type="InterPro" id="IPR043128">
    <property type="entry name" value="Rev_trsase/Diguanyl_cyclase"/>
</dbReference>
<dbReference type="InterPro" id="IPR052163">
    <property type="entry name" value="DGC-Regulatory_Protein"/>
</dbReference>
<comment type="caution">
    <text evidence="4">The sequence shown here is derived from an EMBL/GenBank/DDBJ whole genome shotgun (WGS) entry which is preliminary data.</text>
</comment>
<sequence length="279" mass="30096">MSASDQRRQQQTGEATGTRSAGADWRRMAAFAPWLILSVALFAVATRLELFERLYEATRTYEEWQLDELLSLLLSAGIVALVMLAFRTRQLSREIARREAAERLAHDSARHDPLTGLANSRRFREEIKSTIGNAEKFSSGCGVIYIDLDGFKPVNDTHGHAVGDGVLVEVARRITQAAPKGATVARLGGDEFGVVVSGVGNPEALLFLSQRLQRDIAKPIEIGLLQLTVGATVGIAVFPDDGSDAEALIASADRAMYIAKRARSDGFGRDGAARASVAS</sequence>
<dbReference type="CDD" id="cd01949">
    <property type="entry name" value="GGDEF"/>
    <property type="match status" value="1"/>
</dbReference>
<dbReference type="InterPro" id="IPR029787">
    <property type="entry name" value="Nucleotide_cyclase"/>
</dbReference>
<feature type="compositionally biased region" description="Polar residues" evidence="1">
    <location>
        <begin position="9"/>
        <end position="19"/>
    </location>
</feature>
<reference evidence="4 5" key="1">
    <citation type="submission" date="2020-08" db="EMBL/GenBank/DDBJ databases">
        <title>Genomic Encyclopedia of Type Strains, Phase IV (KMG-IV): sequencing the most valuable type-strain genomes for metagenomic binning, comparative biology and taxonomic classification.</title>
        <authorList>
            <person name="Goeker M."/>
        </authorList>
    </citation>
    <scope>NUCLEOTIDE SEQUENCE [LARGE SCALE GENOMIC DNA]</scope>
    <source>
        <strain evidence="4 5">DSM 7050</strain>
    </source>
</reference>
<feature type="transmembrane region" description="Helical" evidence="2">
    <location>
        <begin position="68"/>
        <end position="86"/>
    </location>
</feature>
<dbReference type="PANTHER" id="PTHR46663:SF2">
    <property type="entry name" value="GGDEF DOMAIN-CONTAINING PROTEIN"/>
    <property type="match status" value="1"/>
</dbReference>
<accession>A0ABR6L0B6</accession>
<dbReference type="SMART" id="SM00267">
    <property type="entry name" value="GGDEF"/>
    <property type="match status" value="1"/>
</dbReference>
<dbReference type="SUPFAM" id="SSF55073">
    <property type="entry name" value="Nucleotide cyclase"/>
    <property type="match status" value="1"/>
</dbReference>
<keyword evidence="2" id="KW-0472">Membrane</keyword>
<feature type="region of interest" description="Disordered" evidence="1">
    <location>
        <begin position="1"/>
        <end position="20"/>
    </location>
</feature>
<dbReference type="Gene3D" id="3.30.70.270">
    <property type="match status" value="1"/>
</dbReference>
<evidence type="ECO:0000256" key="2">
    <source>
        <dbReference type="SAM" id="Phobius"/>
    </source>
</evidence>
<gene>
    <name evidence="4" type="ORF">GGQ99_001980</name>
</gene>
<dbReference type="EMBL" id="JACHOT010000002">
    <property type="protein sequence ID" value="MBB4650225.1"/>
    <property type="molecule type" value="Genomic_DNA"/>
</dbReference>
<organism evidence="4 5">
    <name type="scientific">Aminobacter niigataensis</name>
    <dbReference type="NCBI Taxonomy" id="83265"/>
    <lineage>
        <taxon>Bacteria</taxon>
        <taxon>Pseudomonadati</taxon>
        <taxon>Pseudomonadota</taxon>
        <taxon>Alphaproteobacteria</taxon>
        <taxon>Hyphomicrobiales</taxon>
        <taxon>Phyllobacteriaceae</taxon>
        <taxon>Aminobacter</taxon>
    </lineage>
</organism>
<dbReference type="PANTHER" id="PTHR46663">
    <property type="entry name" value="DIGUANYLATE CYCLASE DGCT-RELATED"/>
    <property type="match status" value="1"/>
</dbReference>
<dbReference type="Proteomes" id="UP000539538">
    <property type="component" value="Unassembled WGS sequence"/>
</dbReference>
<dbReference type="InterPro" id="IPR000160">
    <property type="entry name" value="GGDEF_dom"/>
</dbReference>
<evidence type="ECO:0000256" key="1">
    <source>
        <dbReference type="SAM" id="MobiDB-lite"/>
    </source>
</evidence>
<dbReference type="NCBIfam" id="TIGR00254">
    <property type="entry name" value="GGDEF"/>
    <property type="match status" value="1"/>
</dbReference>
<evidence type="ECO:0000259" key="3">
    <source>
        <dbReference type="PROSITE" id="PS50887"/>
    </source>
</evidence>
<feature type="domain" description="GGDEF" evidence="3">
    <location>
        <begin position="139"/>
        <end position="277"/>
    </location>
</feature>
<keyword evidence="2" id="KW-0812">Transmembrane</keyword>
<dbReference type="Pfam" id="PF00990">
    <property type="entry name" value="GGDEF"/>
    <property type="match status" value="1"/>
</dbReference>
<protein>
    <submittedName>
        <fullName evidence="4">Diguanylate cyclase (GGDEF)-like protein</fullName>
    </submittedName>
</protein>
<keyword evidence="2" id="KW-1133">Transmembrane helix</keyword>
<evidence type="ECO:0000313" key="5">
    <source>
        <dbReference type="Proteomes" id="UP000539538"/>
    </source>
</evidence>
<evidence type="ECO:0000313" key="4">
    <source>
        <dbReference type="EMBL" id="MBB4650225.1"/>
    </source>
</evidence>
<keyword evidence="5" id="KW-1185">Reference proteome</keyword>